<dbReference type="InterPro" id="IPR001810">
    <property type="entry name" value="F-box_dom"/>
</dbReference>
<dbReference type="Proteomes" id="UP000324705">
    <property type="component" value="Chromosome 5A"/>
</dbReference>
<dbReference type="InterPro" id="IPR050796">
    <property type="entry name" value="SCF_F-box_component"/>
</dbReference>
<evidence type="ECO:0000259" key="2">
    <source>
        <dbReference type="PROSITE" id="PS50181"/>
    </source>
</evidence>
<evidence type="ECO:0000313" key="3">
    <source>
        <dbReference type="EMBL" id="VAI18697.1"/>
    </source>
</evidence>
<evidence type="ECO:0000313" key="4">
    <source>
        <dbReference type="Proteomes" id="UP000324705"/>
    </source>
</evidence>
<dbReference type="SUPFAM" id="SSF81383">
    <property type="entry name" value="F-box domain"/>
    <property type="match status" value="1"/>
</dbReference>
<dbReference type="Pfam" id="PF12937">
    <property type="entry name" value="F-box-like"/>
    <property type="match status" value="1"/>
</dbReference>
<feature type="domain" description="F-box" evidence="2">
    <location>
        <begin position="15"/>
        <end position="60"/>
    </location>
</feature>
<dbReference type="Gramene" id="TRITD5Av1G155540.1">
    <property type="protein sequence ID" value="TRITD5Av1G155540.1"/>
    <property type="gene ID" value="TRITD5Av1G155540"/>
</dbReference>
<protein>
    <recommendedName>
        <fullName evidence="2">F-box domain-containing protein</fullName>
    </recommendedName>
</protein>
<proteinExistence type="predicted"/>
<dbReference type="Gene3D" id="1.20.1280.50">
    <property type="match status" value="1"/>
</dbReference>
<dbReference type="InterPro" id="IPR013187">
    <property type="entry name" value="F-box-assoc_dom_typ3"/>
</dbReference>
<dbReference type="SMART" id="SM00256">
    <property type="entry name" value="FBOX"/>
    <property type="match status" value="1"/>
</dbReference>
<dbReference type="NCBIfam" id="TIGR01640">
    <property type="entry name" value="F_box_assoc_1"/>
    <property type="match status" value="1"/>
</dbReference>
<dbReference type="InterPro" id="IPR017451">
    <property type="entry name" value="F-box-assoc_interact_dom"/>
</dbReference>
<feature type="compositionally biased region" description="Polar residues" evidence="1">
    <location>
        <begin position="534"/>
        <end position="544"/>
    </location>
</feature>
<accession>A0A9R0TSK5</accession>
<keyword evidence="4" id="KW-1185">Reference proteome</keyword>
<gene>
    <name evidence="3" type="ORF">TRITD_5Av1G155540</name>
</gene>
<dbReference type="OMA" id="CINGRRP"/>
<dbReference type="PROSITE" id="PS50181">
    <property type="entry name" value="FBOX"/>
    <property type="match status" value="1"/>
</dbReference>
<name>A0A9R0TSK5_TRITD</name>
<dbReference type="PANTHER" id="PTHR31672:SF13">
    <property type="entry name" value="F-BOX PROTEIN CPR30-LIKE"/>
    <property type="match status" value="1"/>
</dbReference>
<sequence length="555" mass="63461">MVTEETKSKKQINEECVINRLPVDLIERIFLGLPVSTLLTCVGVCKHWHNIIRDPQFVALHLQCAPSYALLFSPRGLVSGEPYPSDAVLIDEAWSSSRYAVPVIGPDDFLFGSCNGLLGVYTKTSMIKIANLATGECLHLQKPAKNVKGDHFCFYSFGFHPVTKEYKITHFLGDCINGRPHNKDRFNIIQVYTLGDEKWKDFRTPKALSLISVRNSGVVNVDGKMYWLTEDMSANCQYSVMSFDLLEESFAMTQLPAAYEDHDYYGPRKFWIRDIDGKICIVTAQTSHYDARTVLGELQIWTLDNTAEQQRWSRKYNIENPPNYILGPHFVHRDRILTQLGSDDVCSYELLSENFKIDLSKMAKLLDFSPHGQNLQSHNCVKSLVRLEVFSKAGIVRRPKQRDGWELKKWEAWEQNLNKKETMWSRLYEDEHKKTASTQSLHARLNHLLPQILDDVMRQQICMKNNQICAAFADQQPRSLRRLNWVEQKRDEETLFARVEKFIDITMAATQAIESVHDMIGRVTQDLDKCTSTSKAGIASQNHSGDGDGDTDLGL</sequence>
<dbReference type="InterPro" id="IPR036047">
    <property type="entry name" value="F-box-like_dom_sf"/>
</dbReference>
<dbReference type="PANTHER" id="PTHR31672">
    <property type="entry name" value="BNACNNG10540D PROTEIN"/>
    <property type="match status" value="1"/>
</dbReference>
<dbReference type="AlphaFoldDB" id="A0A9R0TSK5"/>
<evidence type="ECO:0000256" key="1">
    <source>
        <dbReference type="SAM" id="MobiDB-lite"/>
    </source>
</evidence>
<reference evidence="3 4" key="1">
    <citation type="submission" date="2017-09" db="EMBL/GenBank/DDBJ databases">
        <authorList>
            <consortium name="International Durum Wheat Genome Sequencing Consortium (IDWGSC)"/>
            <person name="Milanesi L."/>
        </authorList>
    </citation>
    <scope>NUCLEOTIDE SEQUENCE [LARGE SCALE GENOMIC DNA]</scope>
    <source>
        <strain evidence="4">cv. Svevo</strain>
    </source>
</reference>
<organism evidence="3 4">
    <name type="scientific">Triticum turgidum subsp. durum</name>
    <name type="common">Durum wheat</name>
    <name type="synonym">Triticum durum</name>
    <dbReference type="NCBI Taxonomy" id="4567"/>
    <lineage>
        <taxon>Eukaryota</taxon>
        <taxon>Viridiplantae</taxon>
        <taxon>Streptophyta</taxon>
        <taxon>Embryophyta</taxon>
        <taxon>Tracheophyta</taxon>
        <taxon>Spermatophyta</taxon>
        <taxon>Magnoliopsida</taxon>
        <taxon>Liliopsida</taxon>
        <taxon>Poales</taxon>
        <taxon>Poaceae</taxon>
        <taxon>BOP clade</taxon>
        <taxon>Pooideae</taxon>
        <taxon>Triticodae</taxon>
        <taxon>Triticeae</taxon>
        <taxon>Triticinae</taxon>
        <taxon>Triticum</taxon>
    </lineage>
</organism>
<feature type="region of interest" description="Disordered" evidence="1">
    <location>
        <begin position="534"/>
        <end position="555"/>
    </location>
</feature>
<dbReference type="Pfam" id="PF08268">
    <property type="entry name" value="FBA_3"/>
    <property type="match status" value="1"/>
</dbReference>
<dbReference type="EMBL" id="LT934119">
    <property type="protein sequence ID" value="VAI18697.1"/>
    <property type="molecule type" value="Genomic_DNA"/>
</dbReference>